<comment type="caution">
    <text evidence="1">The sequence shown here is derived from an EMBL/GenBank/DDBJ whole genome shotgun (WGS) entry which is preliminary data.</text>
</comment>
<gene>
    <name evidence="1" type="ORF">WKI58_15550</name>
</gene>
<dbReference type="Proteomes" id="UP001375539">
    <property type="component" value="Unassembled WGS sequence"/>
</dbReference>
<keyword evidence="2" id="KW-1185">Reference proteome</keyword>
<evidence type="ECO:0000313" key="1">
    <source>
        <dbReference type="EMBL" id="MEJ8657924.1"/>
    </source>
</evidence>
<protein>
    <submittedName>
        <fullName evidence="1">Adhesin</fullName>
    </submittedName>
</protein>
<organism evidence="1 2">
    <name type="scientific">Streptomyces pratisoli</name>
    <dbReference type="NCBI Taxonomy" id="3139917"/>
    <lineage>
        <taxon>Bacteria</taxon>
        <taxon>Bacillati</taxon>
        <taxon>Actinomycetota</taxon>
        <taxon>Actinomycetes</taxon>
        <taxon>Kitasatosporales</taxon>
        <taxon>Streptomycetaceae</taxon>
        <taxon>Streptomyces</taxon>
    </lineage>
</organism>
<dbReference type="EMBL" id="JBBKAI010000002">
    <property type="protein sequence ID" value="MEJ8657924.1"/>
    <property type="molecule type" value="Genomic_DNA"/>
</dbReference>
<evidence type="ECO:0000313" key="2">
    <source>
        <dbReference type="Proteomes" id="UP001375539"/>
    </source>
</evidence>
<accession>A0ACC6QHT4</accession>
<name>A0ACC6QHT4_9ACTN</name>
<reference evidence="1" key="1">
    <citation type="submission" date="2024-03" db="EMBL/GenBank/DDBJ databases">
        <title>Novel Streptomyces species of biotechnological and ecological value are a feature of Machair soil.</title>
        <authorList>
            <person name="Prole J.R."/>
            <person name="Goodfellow M."/>
            <person name="Allenby N."/>
            <person name="Ward A.C."/>
        </authorList>
    </citation>
    <scope>NUCLEOTIDE SEQUENCE</scope>
    <source>
        <strain evidence="1">MS1.AVA.4</strain>
    </source>
</reference>
<sequence>MVCERCGGTHRGALPGMVVDSCTVEAVPARRAPAVREPVLERKMLMGAGCVLSLCVLTLGATLLATAGGDDDRADDAVRTVDAIELGGMPQRIGPTFLPEELPAPGASSSGPVAKPEPSAEPKPEPKPEAKPTPRPVPAGRGAWFSEWAGPGCPNGARTYGRYSDGREGWYDVDSGGHEGNGCDGRFIAVPMSGAADRDRGNTVTWTWRPGGGYARCSVAVRVPWSSREEDVAGDPTRYHVLADPRDSGSVLAAFDIGQRSMRGGAVVVHDLPVRDGVFSVQLVDRGRDWGYGDRDGAHHAAAQIRADCRS</sequence>
<proteinExistence type="predicted"/>